<dbReference type="PANTHER" id="PTHR46206">
    <property type="entry name" value="CYTOCHROME P450"/>
    <property type="match status" value="1"/>
</dbReference>
<reference evidence="7 8" key="1">
    <citation type="submission" date="2014-04" db="EMBL/GenBank/DDBJ databases">
        <authorList>
            <consortium name="DOE Joint Genome Institute"/>
            <person name="Kuo A."/>
            <person name="Kohler A."/>
            <person name="Costa M.D."/>
            <person name="Nagy L.G."/>
            <person name="Floudas D."/>
            <person name="Copeland A."/>
            <person name="Barry K.W."/>
            <person name="Cichocki N."/>
            <person name="Veneault-Fourrey C."/>
            <person name="LaButti K."/>
            <person name="Lindquist E.A."/>
            <person name="Lipzen A."/>
            <person name="Lundell T."/>
            <person name="Morin E."/>
            <person name="Murat C."/>
            <person name="Sun H."/>
            <person name="Tunlid A."/>
            <person name="Henrissat B."/>
            <person name="Grigoriev I.V."/>
            <person name="Hibbett D.S."/>
            <person name="Martin F."/>
            <person name="Nordberg H.P."/>
            <person name="Cantor M.N."/>
            <person name="Hua S.X."/>
        </authorList>
    </citation>
    <scope>NUCLEOTIDE SEQUENCE [LARGE SCALE GENOMIC DNA]</scope>
    <source>
        <strain evidence="7 8">441</strain>
    </source>
</reference>
<dbReference type="SUPFAM" id="SSF48264">
    <property type="entry name" value="Cytochrome P450"/>
    <property type="match status" value="1"/>
</dbReference>
<feature type="binding site" description="axial binding residue" evidence="6">
    <location>
        <position position="438"/>
    </location>
    <ligand>
        <name>heme</name>
        <dbReference type="ChEBI" id="CHEBI:30413"/>
    </ligand>
    <ligandPart>
        <name>Fe</name>
        <dbReference type="ChEBI" id="CHEBI:18248"/>
    </ligandPart>
</feature>
<keyword evidence="8" id="KW-1185">Reference proteome</keyword>
<accession>A0A0C9YTT4</accession>
<evidence type="ECO:0000256" key="2">
    <source>
        <dbReference type="ARBA" id="ARBA00010617"/>
    </source>
</evidence>
<dbReference type="InterPro" id="IPR001128">
    <property type="entry name" value="Cyt_P450"/>
</dbReference>
<keyword evidence="4" id="KW-0560">Oxidoreductase</keyword>
<dbReference type="InterPro" id="IPR036396">
    <property type="entry name" value="Cyt_P450_sf"/>
</dbReference>
<organism evidence="7 8">
    <name type="scientific">Pisolithus microcarpus 441</name>
    <dbReference type="NCBI Taxonomy" id="765257"/>
    <lineage>
        <taxon>Eukaryota</taxon>
        <taxon>Fungi</taxon>
        <taxon>Dikarya</taxon>
        <taxon>Basidiomycota</taxon>
        <taxon>Agaricomycotina</taxon>
        <taxon>Agaricomycetes</taxon>
        <taxon>Agaricomycetidae</taxon>
        <taxon>Boletales</taxon>
        <taxon>Sclerodermatineae</taxon>
        <taxon>Pisolithaceae</taxon>
        <taxon>Pisolithus</taxon>
    </lineage>
</organism>
<evidence type="ECO:0000256" key="5">
    <source>
        <dbReference type="ARBA" id="ARBA00023004"/>
    </source>
</evidence>
<dbReference type="PRINTS" id="PR00463">
    <property type="entry name" value="EP450I"/>
</dbReference>
<evidence type="ECO:0000256" key="1">
    <source>
        <dbReference type="ARBA" id="ARBA00001971"/>
    </source>
</evidence>
<sequence length="494" mass="56137">MDLLFTPYLATSICAALVVVSLFKLLNKRPNLDHIPIVGHRSLLESYWFTKGLEVDNARFVQEGLDKYKSGVFRIANLTHWIVCLPRRDLERVARASEDHLSFYHAMDKAVKTDYTFGIGIHGYHHAPLIESHLTRNLSVLYTDVRDEIVTACNELLDMKHNEWKTISVVPATLSIASRASNRIFVGLPLCRNQDWLDFNIKVPHAVVKEARILRLFPDFMGPSFVTNLSERISRGATFLGPVIKERLKHMEAEGTDWCDKPNDFLQWWLDASHETCLTMLTRRIVSLNFAAIHTTSGTLSEALLNLAGHPQHAQTLRDEVEAVIGKYGWTKEALSKMRKVDSFLRETQRFEGLVLLGIMRVAMCDITLADGTLIPRGTSLAFPVHAMHHDETVFENANVFEPFRFAEMQDNESERSRHQMVALTPDMLSFGMGKRACSGRFFAATILKTMLAHVVMTYDVKRVNDERSPNSLRIGSAIMPNPTAKIMFRKRVN</sequence>
<dbReference type="STRING" id="765257.A0A0C9YTT4"/>
<dbReference type="Gene3D" id="1.10.630.10">
    <property type="entry name" value="Cytochrome P450"/>
    <property type="match status" value="1"/>
</dbReference>
<dbReference type="AlphaFoldDB" id="A0A0C9YTT4"/>
<evidence type="ECO:0000256" key="4">
    <source>
        <dbReference type="ARBA" id="ARBA00023002"/>
    </source>
</evidence>
<dbReference type="InterPro" id="IPR002401">
    <property type="entry name" value="Cyt_P450_E_grp-I"/>
</dbReference>
<gene>
    <name evidence="7" type="ORF">PISMIDRAFT_17808</name>
</gene>
<dbReference type="PRINTS" id="PR00385">
    <property type="entry name" value="P450"/>
</dbReference>
<evidence type="ECO:0000313" key="7">
    <source>
        <dbReference type="EMBL" id="KIK13707.1"/>
    </source>
</evidence>
<dbReference type="GO" id="GO:0004497">
    <property type="term" value="F:monooxygenase activity"/>
    <property type="evidence" value="ECO:0007669"/>
    <property type="project" value="InterPro"/>
</dbReference>
<dbReference type="Pfam" id="PF00067">
    <property type="entry name" value="p450"/>
    <property type="match status" value="1"/>
</dbReference>
<comment type="similarity">
    <text evidence="2">Belongs to the cytochrome P450 family.</text>
</comment>
<dbReference type="GO" id="GO:0020037">
    <property type="term" value="F:heme binding"/>
    <property type="evidence" value="ECO:0007669"/>
    <property type="project" value="InterPro"/>
</dbReference>
<proteinExistence type="inferred from homology"/>
<dbReference type="GO" id="GO:0005506">
    <property type="term" value="F:iron ion binding"/>
    <property type="evidence" value="ECO:0007669"/>
    <property type="project" value="InterPro"/>
</dbReference>
<dbReference type="Proteomes" id="UP000054018">
    <property type="component" value="Unassembled WGS sequence"/>
</dbReference>
<keyword evidence="6" id="KW-0349">Heme</keyword>
<keyword evidence="5 6" id="KW-0408">Iron</keyword>
<protein>
    <recommendedName>
        <fullName evidence="9">Cytochrome P450</fullName>
    </recommendedName>
</protein>
<evidence type="ECO:0000256" key="6">
    <source>
        <dbReference type="PIRSR" id="PIRSR602401-1"/>
    </source>
</evidence>
<dbReference type="OrthoDB" id="1844152at2759"/>
<reference evidence="8" key="2">
    <citation type="submission" date="2015-01" db="EMBL/GenBank/DDBJ databases">
        <title>Evolutionary Origins and Diversification of the Mycorrhizal Mutualists.</title>
        <authorList>
            <consortium name="DOE Joint Genome Institute"/>
            <consortium name="Mycorrhizal Genomics Consortium"/>
            <person name="Kohler A."/>
            <person name="Kuo A."/>
            <person name="Nagy L.G."/>
            <person name="Floudas D."/>
            <person name="Copeland A."/>
            <person name="Barry K.W."/>
            <person name="Cichocki N."/>
            <person name="Veneault-Fourrey C."/>
            <person name="LaButti K."/>
            <person name="Lindquist E.A."/>
            <person name="Lipzen A."/>
            <person name="Lundell T."/>
            <person name="Morin E."/>
            <person name="Murat C."/>
            <person name="Riley R."/>
            <person name="Ohm R."/>
            <person name="Sun H."/>
            <person name="Tunlid A."/>
            <person name="Henrissat B."/>
            <person name="Grigoriev I.V."/>
            <person name="Hibbett D.S."/>
            <person name="Martin F."/>
        </authorList>
    </citation>
    <scope>NUCLEOTIDE SEQUENCE [LARGE SCALE GENOMIC DNA]</scope>
    <source>
        <strain evidence="8">441</strain>
    </source>
</reference>
<evidence type="ECO:0008006" key="9">
    <source>
        <dbReference type="Google" id="ProtNLM"/>
    </source>
</evidence>
<dbReference type="HOGENOM" id="CLU_022195_0_2_1"/>
<keyword evidence="3 6" id="KW-0479">Metal-binding</keyword>
<dbReference type="CDD" id="cd11041">
    <property type="entry name" value="CYP503A1-like"/>
    <property type="match status" value="1"/>
</dbReference>
<evidence type="ECO:0000313" key="8">
    <source>
        <dbReference type="Proteomes" id="UP000054018"/>
    </source>
</evidence>
<evidence type="ECO:0000256" key="3">
    <source>
        <dbReference type="ARBA" id="ARBA00022723"/>
    </source>
</evidence>
<name>A0A0C9YTT4_9AGAM</name>
<comment type="cofactor">
    <cofactor evidence="1 6">
        <name>heme</name>
        <dbReference type="ChEBI" id="CHEBI:30413"/>
    </cofactor>
</comment>
<dbReference type="GO" id="GO:0016705">
    <property type="term" value="F:oxidoreductase activity, acting on paired donors, with incorporation or reduction of molecular oxygen"/>
    <property type="evidence" value="ECO:0007669"/>
    <property type="project" value="InterPro"/>
</dbReference>
<dbReference type="EMBL" id="KN833979">
    <property type="protein sequence ID" value="KIK13707.1"/>
    <property type="molecule type" value="Genomic_DNA"/>
</dbReference>